<dbReference type="AlphaFoldDB" id="A0A5B0M9S4"/>
<organism evidence="1 2">
    <name type="scientific">Puccinia graminis f. sp. tritici</name>
    <dbReference type="NCBI Taxonomy" id="56615"/>
    <lineage>
        <taxon>Eukaryota</taxon>
        <taxon>Fungi</taxon>
        <taxon>Dikarya</taxon>
        <taxon>Basidiomycota</taxon>
        <taxon>Pucciniomycotina</taxon>
        <taxon>Pucciniomycetes</taxon>
        <taxon>Pucciniales</taxon>
        <taxon>Pucciniaceae</taxon>
        <taxon>Puccinia</taxon>
    </lineage>
</organism>
<proteinExistence type="predicted"/>
<dbReference type="Proteomes" id="UP000324748">
    <property type="component" value="Unassembled WGS sequence"/>
</dbReference>
<dbReference type="EMBL" id="VSWC01000158">
    <property type="protein sequence ID" value="KAA1073555.1"/>
    <property type="molecule type" value="Genomic_DNA"/>
</dbReference>
<reference evidence="1 2" key="1">
    <citation type="submission" date="2019-05" db="EMBL/GenBank/DDBJ databases">
        <title>Emergence of the Ug99 lineage of the wheat stem rust pathogen through somatic hybridization.</title>
        <authorList>
            <person name="Li F."/>
            <person name="Upadhyaya N.M."/>
            <person name="Sperschneider J."/>
            <person name="Matny O."/>
            <person name="Nguyen-Phuc H."/>
            <person name="Mago R."/>
            <person name="Raley C."/>
            <person name="Miller M.E."/>
            <person name="Silverstein K.A.T."/>
            <person name="Henningsen E."/>
            <person name="Hirsch C.D."/>
            <person name="Visser B."/>
            <person name="Pretorius Z.A."/>
            <person name="Steffenson B.J."/>
            <person name="Schwessinger B."/>
            <person name="Dodds P.N."/>
            <person name="Figueroa M."/>
        </authorList>
    </citation>
    <scope>NUCLEOTIDE SEQUENCE [LARGE SCALE GENOMIC DNA]</scope>
    <source>
        <strain evidence="1">21-0</strain>
    </source>
</reference>
<sequence>MLPLVEDSTVLLTLRPPQLTRSTLSSARQTSPVLYAPLNVDCRLSRSFSDKARDERYDCDLLSERPVS</sequence>
<comment type="caution">
    <text evidence="1">The sequence shown here is derived from an EMBL/GenBank/DDBJ whole genome shotgun (WGS) entry which is preliminary data.</text>
</comment>
<evidence type="ECO:0000313" key="2">
    <source>
        <dbReference type="Proteomes" id="UP000324748"/>
    </source>
</evidence>
<name>A0A5B0M9S4_PUCGR</name>
<keyword evidence="2" id="KW-1185">Reference proteome</keyword>
<gene>
    <name evidence="1" type="ORF">PGT21_015385</name>
</gene>
<evidence type="ECO:0000313" key="1">
    <source>
        <dbReference type="EMBL" id="KAA1073555.1"/>
    </source>
</evidence>
<protein>
    <submittedName>
        <fullName evidence="1">Uncharacterized protein</fullName>
    </submittedName>
</protein>
<accession>A0A5B0M9S4</accession>